<organism evidence="1 2">
    <name type="scientific">Stenotrophomonas maltophilia (strain K279a)</name>
    <dbReference type="NCBI Taxonomy" id="522373"/>
    <lineage>
        <taxon>Bacteria</taxon>
        <taxon>Pseudomonadati</taxon>
        <taxon>Pseudomonadota</taxon>
        <taxon>Gammaproteobacteria</taxon>
        <taxon>Lysobacterales</taxon>
        <taxon>Lysobacteraceae</taxon>
        <taxon>Stenotrophomonas</taxon>
        <taxon>Stenotrophomonas maltophilia group</taxon>
    </lineage>
</organism>
<gene>
    <name evidence="1" type="ORF">Smlt4447B</name>
</gene>
<evidence type="ECO:0000313" key="1">
    <source>
        <dbReference type="EMBL" id="CAQ47814.1"/>
    </source>
</evidence>
<evidence type="ECO:0008006" key="3">
    <source>
        <dbReference type="Google" id="ProtNLM"/>
    </source>
</evidence>
<dbReference type="Proteomes" id="UP000008840">
    <property type="component" value="Chromosome"/>
</dbReference>
<dbReference type="Pfam" id="PF26541">
    <property type="entry name" value="MafI2"/>
    <property type="match status" value="1"/>
</dbReference>
<name>B2FLL7_STRMK</name>
<reference evidence="1 2" key="1">
    <citation type="journal article" date="2008" name="Genome Biol.">
        <title>The complete genome, comparative and functional analysis of Stenotrophomonas maltophilia reveals an organism heavily shielded by drug resistance determinants.</title>
        <authorList>
            <person name="Crossman L.C."/>
            <person name="Gould V.C."/>
            <person name="Dow J.M."/>
            <person name="Vernikos G.S."/>
            <person name="Okazaki A."/>
            <person name="Sebaihia M."/>
            <person name="Saunders D."/>
            <person name="Arrowsmith C."/>
            <person name="Carver T."/>
            <person name="Peters N."/>
            <person name="Adlem E."/>
            <person name="Kerhornou A."/>
            <person name="Lord A."/>
            <person name="Murphy L."/>
            <person name="Seeger K."/>
            <person name="Squares R."/>
            <person name="Rutter S."/>
            <person name="Quail M.A."/>
            <person name="Rajandream M.A."/>
            <person name="Harris D."/>
            <person name="Churcher C."/>
            <person name="Bentley S.D."/>
            <person name="Parkhill J."/>
            <person name="Thomson N.R."/>
            <person name="Avison M.B."/>
        </authorList>
    </citation>
    <scope>NUCLEOTIDE SEQUENCE [LARGE SCALE GENOMIC DNA]</scope>
    <source>
        <strain evidence="1 2">K279a</strain>
    </source>
</reference>
<proteinExistence type="predicted"/>
<keyword evidence="2" id="KW-1185">Reference proteome</keyword>
<accession>B2FLL7</accession>
<dbReference type="eggNOG" id="ENOG50333CK">
    <property type="taxonomic scope" value="Bacteria"/>
</dbReference>
<dbReference type="AlphaFoldDB" id="B2FLL7"/>
<dbReference type="KEGG" id="sml:Smlt4447B"/>
<sequence length="104" mass="11847">MFLNRLPDWLVVCFRVALLGEIYQEIRAIAVGYDEKGRVLIRYYLERDPTDLDWESVEVVATNVDAASSEVGISRIDVECLYVSGPLRGLPSLSGFVYARREFN</sequence>
<dbReference type="HOGENOM" id="CLU_177853_0_0_6"/>
<evidence type="ECO:0000313" key="2">
    <source>
        <dbReference type="Proteomes" id="UP000008840"/>
    </source>
</evidence>
<dbReference type="InterPro" id="IPR058702">
    <property type="entry name" value="MafI2-like"/>
</dbReference>
<dbReference type="EnsemblBacteria" id="CAQ47814">
    <property type="protein sequence ID" value="CAQ47814"/>
    <property type="gene ID" value="Smlt4447B"/>
</dbReference>
<dbReference type="EMBL" id="AM743169">
    <property type="protein sequence ID" value="CAQ47814.1"/>
    <property type="molecule type" value="Genomic_DNA"/>
</dbReference>
<protein>
    <recommendedName>
        <fullName evidence="3">Colicin</fullName>
    </recommendedName>
</protein>